<comment type="subcellular location">
    <subcellularLocation>
        <location evidence="8">Cytoplasm</location>
    </subcellularLocation>
</comment>
<comment type="catalytic activity">
    <reaction evidence="7 8">
        <text>cytidine(32)/guanosine(34) in tRNA + 2 S-adenosyl-L-methionine = 2'-O-methylcytidine(32)/2'-O-methylguanosine(34) in tRNA + 2 S-adenosyl-L-homocysteine + 2 H(+)</text>
        <dbReference type="Rhea" id="RHEA:42396"/>
        <dbReference type="Rhea" id="RHEA-COMP:10246"/>
        <dbReference type="Rhea" id="RHEA-COMP:10247"/>
        <dbReference type="ChEBI" id="CHEBI:15378"/>
        <dbReference type="ChEBI" id="CHEBI:57856"/>
        <dbReference type="ChEBI" id="CHEBI:59789"/>
        <dbReference type="ChEBI" id="CHEBI:74269"/>
        <dbReference type="ChEBI" id="CHEBI:74445"/>
        <dbReference type="ChEBI" id="CHEBI:74495"/>
        <dbReference type="ChEBI" id="CHEBI:82748"/>
        <dbReference type="EC" id="2.1.1.205"/>
    </reaction>
</comment>
<dbReference type="OMA" id="FIVCLNF"/>
<dbReference type="InterPro" id="IPR050082">
    <property type="entry name" value="RNA_methyltr_RlmE"/>
</dbReference>
<keyword evidence="3 8" id="KW-0489">Methyltransferase</keyword>
<evidence type="ECO:0000256" key="1">
    <source>
        <dbReference type="ARBA" id="ARBA00022490"/>
    </source>
</evidence>
<feature type="binding site" evidence="8">
    <location>
        <position position="75"/>
    </location>
    <ligand>
        <name>S-adenosyl-L-methionine</name>
        <dbReference type="ChEBI" id="CHEBI:59789"/>
    </ligand>
</feature>
<dbReference type="Proteomes" id="UP000051952">
    <property type="component" value="Unassembled WGS sequence"/>
</dbReference>
<comment type="similarity">
    <text evidence="8">Belongs to the class I-like SAM-binding methyltransferase superfamily. RNA methyltransferase RlmE family. TRM7 subfamily.</text>
</comment>
<dbReference type="GO" id="GO:0002128">
    <property type="term" value="P:tRNA nucleoside ribose methylation"/>
    <property type="evidence" value="ECO:0007669"/>
    <property type="project" value="UniProtKB-UniRule"/>
</dbReference>
<evidence type="ECO:0000313" key="11">
    <source>
        <dbReference type="EMBL" id="CUG89506.1"/>
    </source>
</evidence>
<keyword evidence="12" id="KW-1185">Reference proteome</keyword>
<dbReference type="GO" id="GO:0006364">
    <property type="term" value="P:rRNA processing"/>
    <property type="evidence" value="ECO:0007669"/>
    <property type="project" value="UniProtKB-KW"/>
</dbReference>
<feature type="binding site" evidence="8">
    <location>
        <position position="116"/>
    </location>
    <ligand>
        <name>S-adenosyl-L-methionine</name>
        <dbReference type="ChEBI" id="CHEBI:59789"/>
    </ligand>
</feature>
<feature type="binding site" evidence="8">
    <location>
        <position position="55"/>
    </location>
    <ligand>
        <name>S-adenosyl-L-methionine</name>
        <dbReference type="ChEBI" id="CHEBI:59789"/>
    </ligand>
</feature>
<dbReference type="PANTHER" id="PTHR10920">
    <property type="entry name" value="RIBOSOMAL RNA METHYLTRANSFERASE"/>
    <property type="match status" value="1"/>
</dbReference>
<dbReference type="GO" id="GO:0005737">
    <property type="term" value="C:cytoplasm"/>
    <property type="evidence" value="ECO:0007669"/>
    <property type="project" value="UniProtKB-SubCell"/>
</dbReference>
<dbReference type="OrthoDB" id="277898at2759"/>
<keyword evidence="1 8" id="KW-0963">Cytoplasm</keyword>
<sequence length="321" mass="34972">MGRASKDKRDMYYRKAKEEGYRARSAYKLLQIDEELDVFTNVTKAVDLCAAPGSWSQVLTAKLPQTPERRIVAVDLQEMAPIAGVVCIQGDITTEKTANEVIGRLGDVKAELVICDGAPDVTGLHELDEYVQHQLLLAALNITTFVLAPGGTFVTKMFRGPNTPFLVAKSEMFFENVMIMKPKSSRNASMEAFMVCQNFRPPIGFVASMVDPVCALDDYFPGDGASATIGAVGSSADETKANVIRSSSFAPLNDINRKVIRFLACGDLNGYDADMCYDRGDGPTLAPSHPPTQAPYLPVKESSSATEEQRKRLREEGEATA</sequence>
<organism evidence="11 12">
    <name type="scientific">Bodo saltans</name>
    <name type="common">Flagellated protozoan</name>
    <dbReference type="NCBI Taxonomy" id="75058"/>
    <lineage>
        <taxon>Eukaryota</taxon>
        <taxon>Discoba</taxon>
        <taxon>Euglenozoa</taxon>
        <taxon>Kinetoplastea</taxon>
        <taxon>Metakinetoplastina</taxon>
        <taxon>Eubodonida</taxon>
        <taxon>Bodonidae</taxon>
        <taxon>Bodo</taxon>
    </lineage>
</organism>
<accession>A0A0S4JD71</accession>
<dbReference type="InterPro" id="IPR028590">
    <property type="entry name" value="RNA_methyltr_E_TRM7"/>
</dbReference>
<proteinExistence type="inferred from homology"/>
<keyword evidence="4 8" id="KW-0808">Transferase</keyword>
<evidence type="ECO:0000256" key="2">
    <source>
        <dbReference type="ARBA" id="ARBA00022552"/>
    </source>
</evidence>
<evidence type="ECO:0000256" key="6">
    <source>
        <dbReference type="ARBA" id="ARBA00022694"/>
    </source>
</evidence>
<keyword evidence="6 8" id="KW-0819">tRNA processing</keyword>
<evidence type="ECO:0000259" key="10">
    <source>
        <dbReference type="Pfam" id="PF01728"/>
    </source>
</evidence>
<evidence type="ECO:0000256" key="4">
    <source>
        <dbReference type="ARBA" id="ARBA00022679"/>
    </source>
</evidence>
<keyword evidence="5 8" id="KW-0949">S-adenosyl-L-methionine</keyword>
<evidence type="ECO:0000256" key="3">
    <source>
        <dbReference type="ARBA" id="ARBA00022603"/>
    </source>
</evidence>
<name>A0A0S4JD71_BODSA</name>
<dbReference type="HAMAP" id="MF_03162">
    <property type="entry name" value="RNA_methyltr_E_TRM7"/>
    <property type="match status" value="1"/>
</dbReference>
<dbReference type="HAMAP" id="MF_01547">
    <property type="entry name" value="RNA_methyltr_E"/>
    <property type="match status" value="1"/>
</dbReference>
<gene>
    <name evidence="11" type="ORF">BSAL_21790</name>
</gene>
<dbReference type="InterPro" id="IPR015507">
    <property type="entry name" value="rRNA-MeTfrase_E"/>
</dbReference>
<comment type="function">
    <text evidence="8">Methylates the 2'-O-ribose of nucleotides at positions 32 and 34 of the tRNA anticodon loop of substrate tRNAs.</text>
</comment>
<dbReference type="GO" id="GO:0106340">
    <property type="term" value="F:tRNA (guanosine(34)-2'-O)-methyltransferase activity"/>
    <property type="evidence" value="ECO:0007669"/>
    <property type="project" value="UniProtKB-ARBA"/>
</dbReference>
<dbReference type="Pfam" id="PF01728">
    <property type="entry name" value="FtsJ"/>
    <property type="match status" value="1"/>
</dbReference>
<reference evidence="12" key="1">
    <citation type="submission" date="2015-09" db="EMBL/GenBank/DDBJ databases">
        <authorList>
            <consortium name="Pathogen Informatics"/>
        </authorList>
    </citation>
    <scope>NUCLEOTIDE SEQUENCE [LARGE SCALE GENOMIC DNA]</scope>
    <source>
        <strain evidence="12">Lake Konstanz</strain>
    </source>
</reference>
<feature type="binding site" evidence="8">
    <location>
        <position position="91"/>
    </location>
    <ligand>
        <name>S-adenosyl-L-methionine</name>
        <dbReference type="ChEBI" id="CHEBI:59789"/>
    </ligand>
</feature>
<dbReference type="PANTHER" id="PTHR10920:SF12">
    <property type="entry name" value="TRNA (CYTIDINE(32)_GUANOSINE(34)-2'-O)-METHYLTRANSFERASE-RELATED"/>
    <property type="match status" value="1"/>
</dbReference>
<feature type="domain" description="Ribosomal RNA methyltransferase FtsJ" evidence="10">
    <location>
        <begin position="21"/>
        <end position="199"/>
    </location>
</feature>
<dbReference type="FunFam" id="3.40.50.150:FF:000220">
    <property type="entry name" value="CAMK protein kinase"/>
    <property type="match status" value="1"/>
</dbReference>
<protein>
    <recommendedName>
        <fullName evidence="8">Putative tRNA (cytidine(32)/guanosine(34)-2'-O)-methyltransferase</fullName>
        <ecNumber evidence="8">2.1.1.205</ecNumber>
    </recommendedName>
    <alternativeName>
        <fullName evidence="8">2'-O-ribose RNA methyltransferase TRM7 homolog</fullName>
    </alternativeName>
</protein>
<dbReference type="EC" id="2.1.1.205" evidence="8"/>
<feature type="compositionally biased region" description="Basic and acidic residues" evidence="9">
    <location>
        <begin position="307"/>
        <end position="321"/>
    </location>
</feature>
<dbReference type="Gene3D" id="3.40.50.150">
    <property type="entry name" value="Vaccinia Virus protein VP39"/>
    <property type="match status" value="1"/>
</dbReference>
<evidence type="ECO:0000256" key="9">
    <source>
        <dbReference type="SAM" id="MobiDB-lite"/>
    </source>
</evidence>
<feature type="binding site" evidence="8">
    <location>
        <position position="53"/>
    </location>
    <ligand>
        <name>S-adenosyl-L-methionine</name>
        <dbReference type="ChEBI" id="CHEBI:59789"/>
    </ligand>
</feature>
<dbReference type="AlphaFoldDB" id="A0A0S4JD71"/>
<dbReference type="GO" id="GO:0002181">
    <property type="term" value="P:cytoplasmic translation"/>
    <property type="evidence" value="ECO:0007669"/>
    <property type="project" value="UniProtKB-UniRule"/>
</dbReference>
<keyword evidence="2" id="KW-0698">rRNA processing</keyword>
<dbReference type="InterPro" id="IPR029063">
    <property type="entry name" value="SAM-dependent_MTases_sf"/>
</dbReference>
<dbReference type="SUPFAM" id="SSF53335">
    <property type="entry name" value="S-adenosyl-L-methionine-dependent methyltransferases"/>
    <property type="match status" value="1"/>
</dbReference>
<dbReference type="VEuPathDB" id="TriTrypDB:BSAL_21790"/>
<dbReference type="EMBL" id="CYKH01001746">
    <property type="protein sequence ID" value="CUG89506.1"/>
    <property type="molecule type" value="Genomic_DNA"/>
</dbReference>
<dbReference type="InterPro" id="IPR002877">
    <property type="entry name" value="RNA_MeTrfase_FtsJ_dom"/>
</dbReference>
<evidence type="ECO:0000256" key="8">
    <source>
        <dbReference type="HAMAP-Rule" id="MF_03162"/>
    </source>
</evidence>
<feature type="region of interest" description="Disordered" evidence="9">
    <location>
        <begin position="282"/>
        <end position="321"/>
    </location>
</feature>
<evidence type="ECO:0000256" key="5">
    <source>
        <dbReference type="ARBA" id="ARBA00022691"/>
    </source>
</evidence>
<evidence type="ECO:0000256" key="7">
    <source>
        <dbReference type="ARBA" id="ARBA00048902"/>
    </source>
</evidence>
<feature type="active site" description="Proton acceptor" evidence="8">
    <location>
        <position position="156"/>
    </location>
</feature>
<evidence type="ECO:0000313" key="12">
    <source>
        <dbReference type="Proteomes" id="UP000051952"/>
    </source>
</evidence>